<evidence type="ECO:0000313" key="2">
    <source>
        <dbReference type="Proteomes" id="UP000315423"/>
    </source>
</evidence>
<dbReference type="EMBL" id="QYBA01000066">
    <property type="protein sequence ID" value="TKY92178.1"/>
    <property type="molecule type" value="Genomic_DNA"/>
</dbReference>
<reference evidence="1" key="1">
    <citation type="submission" date="2018-09" db="EMBL/GenBank/DDBJ databases">
        <title>A genomic encyclopedia of anaerobic methanotrophic archaea.</title>
        <authorList>
            <person name="Skennerton C.T."/>
            <person name="Chadwick G.L."/>
            <person name="Laso-Perez R."/>
            <person name="Leu A.O."/>
            <person name="Speth D.R."/>
            <person name="Yu H."/>
            <person name="Morgan-Lang C."/>
            <person name="Hatzenpichler R."/>
            <person name="Goudeau D."/>
            <person name="Malmstrom R."/>
            <person name="Woyke T."/>
            <person name="Hallam S."/>
            <person name="Tyson G.W."/>
            <person name="Wegener G."/>
            <person name="Boetius A."/>
            <person name="Orphan V.J."/>
        </authorList>
    </citation>
    <scope>NUCLEOTIDE SEQUENCE</scope>
    <source>
        <strain evidence="1">CONS3730D10UFb2</strain>
    </source>
</reference>
<protein>
    <submittedName>
        <fullName evidence="1">Uncharacterized protein</fullName>
    </submittedName>
</protein>
<accession>A0AC61SBY1</accession>
<proteinExistence type="predicted"/>
<name>A0AC61SBY1_9EURY</name>
<sequence length="142" mass="15297">GIDTTNIEGYGFEIFNESGSLTGVGDWNTSWRTQDTPHAALTIACVDCHLNASSQLNNPQEAHGAFYNATLALNGDDVSENTACLACHTMIGLNITMERNQGGIIIVANHTNYTSDGWELDISMDSSERTSSSTYWASNQTG</sequence>
<organism evidence="1 2">
    <name type="scientific">Candidatus Methanomarinus sp</name>
    <dbReference type="NCBI Taxonomy" id="3386244"/>
    <lineage>
        <taxon>Archaea</taxon>
        <taxon>Methanobacteriati</taxon>
        <taxon>Methanobacteriota</taxon>
        <taxon>Stenosarchaea group</taxon>
        <taxon>Methanomicrobia</taxon>
        <taxon>Methanosarcinales</taxon>
        <taxon>ANME-2 cluster</taxon>
        <taxon>Candidatus Methanocomedenaceae</taxon>
        <taxon>Candidatus Methanomarinus</taxon>
    </lineage>
</organism>
<gene>
    <name evidence="1" type="ORF">C5S46_02030</name>
</gene>
<feature type="non-terminal residue" evidence="1">
    <location>
        <position position="1"/>
    </location>
</feature>
<dbReference type="Proteomes" id="UP000315423">
    <property type="component" value="Unassembled WGS sequence"/>
</dbReference>
<evidence type="ECO:0000313" key="1">
    <source>
        <dbReference type="EMBL" id="TKY92178.1"/>
    </source>
</evidence>
<comment type="caution">
    <text evidence="1">The sequence shown here is derived from an EMBL/GenBank/DDBJ whole genome shotgun (WGS) entry which is preliminary data.</text>
</comment>